<dbReference type="AlphaFoldDB" id="U5C4L7"/>
<sequence>MLKHNGLAYSVRFFFFFAELNVLSFLRISKPNNHLTTLIGEQPKLEASISKEGVNSIFISNTK</sequence>
<reference evidence="1 2" key="1">
    <citation type="journal article" date="2013" name="Genome Announc.">
        <title>Draft Genome Sequence of the Psychrophilic and Alkaliphilic Rhodonellum psychrophilum Strain GCM71T.</title>
        <authorList>
            <person name="Hauptmann A.L."/>
            <person name="Glaring M.A."/>
            <person name="Hallin P.F."/>
            <person name="Prieme A."/>
            <person name="Stougaard P."/>
        </authorList>
    </citation>
    <scope>NUCLEOTIDE SEQUENCE [LARGE SCALE GENOMIC DNA]</scope>
    <source>
        <strain evidence="1 2">GCM71</strain>
    </source>
</reference>
<dbReference type="Proteomes" id="UP000016843">
    <property type="component" value="Unassembled WGS sequence"/>
</dbReference>
<evidence type="ECO:0000313" key="1">
    <source>
        <dbReference type="EMBL" id="ERM83157.1"/>
    </source>
</evidence>
<protein>
    <submittedName>
        <fullName evidence="1">Uncharacterized protein</fullName>
    </submittedName>
</protein>
<accession>U5C4L7</accession>
<name>U5C4L7_9BACT</name>
<comment type="caution">
    <text evidence="1">The sequence shown here is derived from an EMBL/GenBank/DDBJ whole genome shotgun (WGS) entry which is preliminary data.</text>
</comment>
<organism evidence="1 2">
    <name type="scientific">Rhodonellum psychrophilum GCM71 = DSM 17998</name>
    <dbReference type="NCBI Taxonomy" id="1123057"/>
    <lineage>
        <taxon>Bacteria</taxon>
        <taxon>Pseudomonadati</taxon>
        <taxon>Bacteroidota</taxon>
        <taxon>Cytophagia</taxon>
        <taxon>Cytophagales</taxon>
        <taxon>Cytophagaceae</taxon>
        <taxon>Rhodonellum</taxon>
    </lineage>
</organism>
<dbReference type="EMBL" id="AWXR01000017">
    <property type="protein sequence ID" value="ERM83157.1"/>
    <property type="molecule type" value="Genomic_DNA"/>
</dbReference>
<evidence type="ECO:0000313" key="2">
    <source>
        <dbReference type="Proteomes" id="UP000016843"/>
    </source>
</evidence>
<gene>
    <name evidence="1" type="ORF">P872_17575</name>
</gene>
<proteinExistence type="predicted"/>
<keyword evidence="2" id="KW-1185">Reference proteome</keyword>